<name>A0A4U9HD53_SERRU</name>
<evidence type="ECO:0000256" key="1">
    <source>
        <dbReference type="SAM" id="MobiDB-lite"/>
    </source>
</evidence>
<reference evidence="2 3" key="1">
    <citation type="submission" date="2019-05" db="EMBL/GenBank/DDBJ databases">
        <authorList>
            <consortium name="Pathogen Informatics"/>
        </authorList>
    </citation>
    <scope>NUCLEOTIDE SEQUENCE [LARGE SCALE GENOMIC DNA]</scope>
    <source>
        <strain evidence="2 3">NCTC12971</strain>
    </source>
</reference>
<organism evidence="2 3">
    <name type="scientific">Serratia rubidaea</name>
    <name type="common">Serratia marinorubra</name>
    <dbReference type="NCBI Taxonomy" id="61652"/>
    <lineage>
        <taxon>Bacteria</taxon>
        <taxon>Pseudomonadati</taxon>
        <taxon>Pseudomonadota</taxon>
        <taxon>Gammaproteobacteria</taxon>
        <taxon>Enterobacterales</taxon>
        <taxon>Yersiniaceae</taxon>
        <taxon>Serratia</taxon>
    </lineage>
</organism>
<dbReference type="Proteomes" id="UP000307968">
    <property type="component" value="Chromosome"/>
</dbReference>
<evidence type="ECO:0008006" key="4">
    <source>
        <dbReference type="Google" id="ProtNLM"/>
    </source>
</evidence>
<protein>
    <recommendedName>
        <fullName evidence="4">DUF4347 domain-containing protein</fullName>
    </recommendedName>
</protein>
<dbReference type="AlphaFoldDB" id="A0A4U9HD53"/>
<evidence type="ECO:0000313" key="2">
    <source>
        <dbReference type="EMBL" id="VTP61544.1"/>
    </source>
</evidence>
<gene>
    <name evidence="2" type="ORF">NCTC12971_02058</name>
</gene>
<feature type="region of interest" description="Disordered" evidence="1">
    <location>
        <begin position="1"/>
        <end position="20"/>
    </location>
</feature>
<evidence type="ECO:0000313" key="3">
    <source>
        <dbReference type="Proteomes" id="UP000307968"/>
    </source>
</evidence>
<proteinExistence type="predicted"/>
<sequence length="384" mass="43668">MTDNSPLDPTSMTNCTGEVGEPAGQCNQEFTNQIKLVPVNGDAVVLKGVPWSVHFKNTTNQRGKTNDRGETERFKTSKPELFFALVGKLSEGFRKRGGSFGSLGEIEERKISLVTMPDYPEKEVPYCSGYDYITVVGARTAPRDWRWQGGYGLTAESKGNQYRFINCGIRQLCEFPPASKDNYSVQRIMVVFQQGYTEYDIGKINEYTERHHARIVYVKNKEEFVDFLIKRKSKNRLIKEMVFFCHGIINIASFHYAGNDVEAGEFSINDIKNVYESIFDYDAEITTYACRAGISVDAGDLYNKDAGQKLSPAQKMADSWDVKVNALEMRSSYVGIYGTVEEIKKASSYGDVIKNINMRWMSIKQRKLKVIYMQNLQSFQVTMM</sequence>
<dbReference type="EMBL" id="LR590463">
    <property type="protein sequence ID" value="VTP61544.1"/>
    <property type="molecule type" value="Genomic_DNA"/>
</dbReference>
<feature type="compositionally biased region" description="Polar residues" evidence="1">
    <location>
        <begin position="1"/>
        <end position="16"/>
    </location>
</feature>
<accession>A0A4U9HD53</accession>